<evidence type="ECO:0000313" key="2">
    <source>
        <dbReference type="EMBL" id="TFB07024.1"/>
    </source>
</evidence>
<feature type="region of interest" description="Disordered" evidence="1">
    <location>
        <begin position="1"/>
        <end position="20"/>
    </location>
</feature>
<organism evidence="2 3">
    <name type="scientific">Trichoderma ghanense</name>
    <dbReference type="NCBI Taxonomy" id="65468"/>
    <lineage>
        <taxon>Eukaryota</taxon>
        <taxon>Fungi</taxon>
        <taxon>Dikarya</taxon>
        <taxon>Ascomycota</taxon>
        <taxon>Pezizomycotina</taxon>
        <taxon>Sordariomycetes</taxon>
        <taxon>Hypocreomycetidae</taxon>
        <taxon>Hypocreales</taxon>
        <taxon>Hypocreaceae</taxon>
        <taxon>Trichoderma</taxon>
    </lineage>
</organism>
<sequence>MGWASSRPCQSSRNPSSLSINSRGLSRTVLLGWLNRVTSIHSNDSKLLPVLIKGAFVSVLKHKVALICH</sequence>
<comment type="caution">
    <text evidence="2">The sequence shown here is derived from an EMBL/GenBank/DDBJ whole genome shotgun (WGS) entry which is preliminary data.</text>
</comment>
<name>A0ABY2HGA8_9HYPO</name>
<evidence type="ECO:0000256" key="1">
    <source>
        <dbReference type="SAM" id="MobiDB-lite"/>
    </source>
</evidence>
<dbReference type="EMBL" id="PPTA01000001">
    <property type="protein sequence ID" value="TFB07024.1"/>
    <property type="molecule type" value="Genomic_DNA"/>
</dbReference>
<accession>A0ABY2HGA8</accession>
<dbReference type="Proteomes" id="UP001642720">
    <property type="component" value="Unassembled WGS sequence"/>
</dbReference>
<feature type="compositionally biased region" description="Low complexity" evidence="1">
    <location>
        <begin position="11"/>
        <end position="20"/>
    </location>
</feature>
<evidence type="ECO:0000313" key="3">
    <source>
        <dbReference type="Proteomes" id="UP001642720"/>
    </source>
</evidence>
<proteinExistence type="predicted"/>
<dbReference type="RefSeq" id="XP_073563225.1">
    <property type="nucleotide sequence ID" value="XM_073697973.1"/>
</dbReference>
<protein>
    <submittedName>
        <fullName evidence="2">Uncharacterized protein</fullName>
    </submittedName>
</protein>
<gene>
    <name evidence="2" type="ORF">CCMA1212_000507</name>
</gene>
<dbReference type="GeneID" id="300572423"/>
<reference evidence="2 3" key="1">
    <citation type="submission" date="2018-01" db="EMBL/GenBank/DDBJ databases">
        <title>Genome characterization of the sugarcane-associated fungus Trichoderma ghanense CCMA-1212 and their application in lignocelulose bioconversion.</title>
        <authorList>
            <person name="Steindorff A.S."/>
            <person name="Mendes T.D."/>
            <person name="Vilela E.S.D."/>
            <person name="Rodrigues D.S."/>
            <person name="Formighieri E.F."/>
            <person name="Melo I.S."/>
            <person name="Favaro L.C.L."/>
        </authorList>
    </citation>
    <scope>NUCLEOTIDE SEQUENCE [LARGE SCALE GENOMIC DNA]</scope>
    <source>
        <strain evidence="2 3">CCMA-1212</strain>
    </source>
</reference>
<keyword evidence="3" id="KW-1185">Reference proteome</keyword>